<accession>A0A2P6N991</accession>
<feature type="transmembrane region" description="Helical" evidence="10">
    <location>
        <begin position="643"/>
        <end position="662"/>
    </location>
</feature>
<evidence type="ECO:0000313" key="14">
    <source>
        <dbReference type="Proteomes" id="UP000241769"/>
    </source>
</evidence>
<feature type="repeat" description="Solcar" evidence="9">
    <location>
        <begin position="102"/>
        <end position="192"/>
    </location>
</feature>
<evidence type="ECO:0000259" key="12">
    <source>
        <dbReference type="Pfam" id="PF23262"/>
    </source>
</evidence>
<keyword evidence="5" id="KW-0677">Repeat</keyword>
<name>A0A2P6N991_9EUKA</name>
<evidence type="ECO:0000256" key="3">
    <source>
        <dbReference type="ARBA" id="ARBA00022448"/>
    </source>
</evidence>
<reference evidence="13 14" key="1">
    <citation type="journal article" date="2018" name="Genome Biol. Evol.">
        <title>Multiple Roots of Fruiting Body Formation in Amoebozoa.</title>
        <authorList>
            <person name="Hillmann F."/>
            <person name="Forbes G."/>
            <person name="Novohradska S."/>
            <person name="Ferling I."/>
            <person name="Riege K."/>
            <person name="Groth M."/>
            <person name="Westermann M."/>
            <person name="Marz M."/>
            <person name="Spaller T."/>
            <person name="Winckler T."/>
            <person name="Schaap P."/>
            <person name="Glockner G."/>
        </authorList>
    </citation>
    <scope>NUCLEOTIDE SEQUENCE [LARGE SCALE GENOMIC DNA]</scope>
    <source>
        <strain evidence="13 14">Jena</strain>
    </source>
</reference>
<feature type="transmembrane region" description="Helical" evidence="10">
    <location>
        <begin position="338"/>
        <end position="357"/>
    </location>
</feature>
<dbReference type="GO" id="GO:0031966">
    <property type="term" value="C:mitochondrial membrane"/>
    <property type="evidence" value="ECO:0007669"/>
    <property type="project" value="UniProtKB-SubCell"/>
</dbReference>
<evidence type="ECO:0000313" key="13">
    <source>
        <dbReference type="EMBL" id="PRP80512.1"/>
    </source>
</evidence>
<feature type="repeat" description="Solcar" evidence="9">
    <location>
        <begin position="202"/>
        <end position="293"/>
    </location>
</feature>
<dbReference type="FunCoup" id="A0A2P6N991">
    <property type="interactions" value="37"/>
</dbReference>
<feature type="domain" description="Nodulin-like" evidence="11">
    <location>
        <begin position="337"/>
        <end position="529"/>
    </location>
</feature>
<dbReference type="Pfam" id="PF23262">
    <property type="entry name" value="NFD4_C"/>
    <property type="match status" value="1"/>
</dbReference>
<dbReference type="PANTHER" id="PTHR45624">
    <property type="entry name" value="MITOCHONDRIAL BASIC AMINO ACIDS TRANSPORTER-RELATED"/>
    <property type="match status" value="1"/>
</dbReference>
<dbReference type="AlphaFoldDB" id="A0A2P6N991"/>
<keyword evidence="14" id="KW-1185">Reference proteome</keyword>
<dbReference type="InterPro" id="IPR050567">
    <property type="entry name" value="Mitochondrial_Carrier"/>
</dbReference>
<evidence type="ECO:0000256" key="6">
    <source>
        <dbReference type="ARBA" id="ARBA00022989"/>
    </source>
</evidence>
<dbReference type="PROSITE" id="PS50920">
    <property type="entry name" value="SOLCAR"/>
    <property type="match status" value="3"/>
</dbReference>
<keyword evidence="8 9" id="KW-0472">Membrane</keyword>
<organism evidence="13 14">
    <name type="scientific">Planoprotostelium fungivorum</name>
    <dbReference type="NCBI Taxonomy" id="1890364"/>
    <lineage>
        <taxon>Eukaryota</taxon>
        <taxon>Amoebozoa</taxon>
        <taxon>Evosea</taxon>
        <taxon>Variosea</taxon>
        <taxon>Cavosteliida</taxon>
        <taxon>Cavosteliaceae</taxon>
        <taxon>Planoprotostelium</taxon>
    </lineage>
</organism>
<dbReference type="Gene3D" id="1.50.40.10">
    <property type="entry name" value="Mitochondrial carrier domain"/>
    <property type="match status" value="1"/>
</dbReference>
<feature type="transmembrane region" description="Helical" evidence="10">
    <location>
        <begin position="614"/>
        <end position="631"/>
    </location>
</feature>
<dbReference type="PANTHER" id="PTHR45624:SF57">
    <property type="entry name" value="MITOCHONDRIAL SUBSTRATE CARRIER FAMILY PROTEIN L"/>
    <property type="match status" value="1"/>
</dbReference>
<evidence type="ECO:0000259" key="11">
    <source>
        <dbReference type="Pfam" id="PF06813"/>
    </source>
</evidence>
<evidence type="ECO:0000256" key="4">
    <source>
        <dbReference type="ARBA" id="ARBA00022692"/>
    </source>
</evidence>
<dbReference type="SUPFAM" id="SSF103473">
    <property type="entry name" value="MFS general substrate transporter"/>
    <property type="match status" value="1"/>
</dbReference>
<evidence type="ECO:0000256" key="8">
    <source>
        <dbReference type="ARBA" id="ARBA00023136"/>
    </source>
</evidence>
<feature type="transmembrane region" description="Helical" evidence="10">
    <location>
        <begin position="429"/>
        <end position="452"/>
    </location>
</feature>
<keyword evidence="3" id="KW-0813">Transport</keyword>
<feature type="transmembrane region" description="Helical" evidence="10">
    <location>
        <begin position="747"/>
        <end position="767"/>
    </location>
</feature>
<evidence type="ECO:0000256" key="2">
    <source>
        <dbReference type="ARBA" id="ARBA00006375"/>
    </source>
</evidence>
<proteinExistence type="inferred from homology"/>
<keyword evidence="4 9" id="KW-0812">Transmembrane</keyword>
<keyword evidence="7" id="KW-0496">Mitochondrion</keyword>
<feature type="transmembrane region" description="Helical" evidence="10">
    <location>
        <begin position="377"/>
        <end position="396"/>
    </location>
</feature>
<feature type="transmembrane region" description="Helical" evidence="10">
    <location>
        <begin position="403"/>
        <end position="423"/>
    </location>
</feature>
<feature type="transmembrane region" description="Helical" evidence="10">
    <location>
        <begin position="106"/>
        <end position="125"/>
    </location>
</feature>
<feature type="transmembrane region" description="Helical" evidence="10">
    <location>
        <begin position="583"/>
        <end position="602"/>
    </location>
</feature>
<dbReference type="InterPro" id="IPR023395">
    <property type="entry name" value="MCP_dom_sf"/>
</dbReference>
<evidence type="ECO:0000256" key="9">
    <source>
        <dbReference type="PROSITE-ProRule" id="PRU00282"/>
    </source>
</evidence>
<comment type="caution">
    <text evidence="13">The sequence shown here is derived from an EMBL/GenBank/DDBJ whole genome shotgun (WGS) entry which is preliminary data.</text>
</comment>
<evidence type="ECO:0000256" key="5">
    <source>
        <dbReference type="ARBA" id="ARBA00022737"/>
    </source>
</evidence>
<dbReference type="InParanoid" id="A0A2P6N991"/>
<dbReference type="Proteomes" id="UP000241769">
    <property type="component" value="Unassembled WGS sequence"/>
</dbReference>
<dbReference type="InterPro" id="IPR036259">
    <property type="entry name" value="MFS_trans_sf"/>
</dbReference>
<feature type="transmembrane region" description="Helical" evidence="10">
    <location>
        <begin position="73"/>
        <end position="94"/>
    </location>
</feature>
<protein>
    <submittedName>
        <fullName evidence="13">Mitochondrial substrate carrier family protein</fullName>
    </submittedName>
</protein>
<evidence type="ECO:0000256" key="10">
    <source>
        <dbReference type="SAM" id="Phobius"/>
    </source>
</evidence>
<dbReference type="EMBL" id="MDYQ01000146">
    <property type="protein sequence ID" value="PRP80512.1"/>
    <property type="molecule type" value="Genomic_DNA"/>
</dbReference>
<dbReference type="SUPFAM" id="SSF103506">
    <property type="entry name" value="Mitochondrial carrier"/>
    <property type="match status" value="1"/>
</dbReference>
<dbReference type="InterPro" id="IPR018108">
    <property type="entry name" value="MCP_transmembrane"/>
</dbReference>
<feature type="domain" description="NFD4 C-terminal" evidence="12">
    <location>
        <begin position="576"/>
        <end position="775"/>
    </location>
</feature>
<gene>
    <name evidence="13" type="ORF">PROFUN_11825</name>
</gene>
<dbReference type="InterPro" id="IPR056555">
    <property type="entry name" value="NFD4_C"/>
</dbReference>
<dbReference type="Pfam" id="PF00153">
    <property type="entry name" value="Mito_carr"/>
    <property type="match status" value="3"/>
</dbReference>
<dbReference type="STRING" id="1890364.A0A2P6N991"/>
<feature type="transmembrane region" description="Helical" evidence="10">
    <location>
        <begin position="505"/>
        <end position="525"/>
    </location>
</feature>
<dbReference type="GO" id="GO:1990575">
    <property type="term" value="P:mitochondrial L-ornithine transmembrane transport"/>
    <property type="evidence" value="ECO:0007669"/>
    <property type="project" value="TreeGrafter"/>
</dbReference>
<feature type="repeat" description="Solcar" evidence="9">
    <location>
        <begin position="8"/>
        <end position="93"/>
    </location>
</feature>
<evidence type="ECO:0000256" key="1">
    <source>
        <dbReference type="ARBA" id="ARBA00004225"/>
    </source>
</evidence>
<sequence>MSKEDRGWSILRHFIAGSASGVALVVAGHGFDTIKVRMQTDTSGRFNGVIDCLIKCLREEGGRGLYKGASPPMVATGFINSVMFGLMGLFGNALRKSPETPLSIPQIMLCGTVSGAMLSLIVTPIEGIKARLQVQYKQPPGTPAQYSGPIDCARQLIRNHGFRGLYIGWLPTVLHRGSNWSYFGAYEAVKRYLTPPGNEGKLSPLASITAGACAGTAFWLSCYPIDVIKNRIQTEPDIPGKKKLYDRGILQCAKTIYKREGAAAFFKGLTPCLIRSVPANSAAFFAFEVFRAMKCYNYNIFSCHSGSFREQEVTQPPSISMVVHPIFTPRACHWFNRWFTFVASFLALFCGGTAYLFASYSEDVKEKLHLEQSSVNLLGTSFYFAQVGALPVAAAFDRFGPRPVLWSASIFLAGGYTLFRHGLINEWPIGVLSIGLVMVGLGSVGIYLSSIGPNIVNFGIHNKGKVVGALVTMFGGSSAILAQIYEHVFKRRYSDPSRALLDFMMTLSIGLGATVAIAAFFINIIPPKEEKVEEKTINTDKEVVPDEETALLGESKPVVIVDPLLAYPQRTWFQAIRSFDFHLLFFSYLIGVGAGSTLSTTLAQLSRSLGNRDTTTLLVLFVISNAVIRPIMGSTSDVLSHKLSRPGFMMISLFFLSLTQLWSCFVTKETLYPIVVFTGIGFGSVFMLAPVTVNEIFGSKHWGKNNATVNVGPAIGNYLFVLMQAHIYKSNSSPDSIQCYGIECFRLTFIIMSILCGFGFLSSVILWERTRELYRLKWLASKK</sequence>
<dbReference type="Pfam" id="PF06813">
    <property type="entry name" value="Nodulin-like"/>
    <property type="match status" value="1"/>
</dbReference>
<feature type="transmembrane region" description="Helical" evidence="10">
    <location>
        <begin position="674"/>
        <end position="697"/>
    </location>
</feature>
<comment type="similarity">
    <text evidence="2">Belongs to the mitochondrial carrier (TC 2.A.29) family.</text>
</comment>
<feature type="transmembrane region" description="Helical" evidence="10">
    <location>
        <begin position="464"/>
        <end position="485"/>
    </location>
</feature>
<dbReference type="OrthoDB" id="193856at2759"/>
<dbReference type="Gene3D" id="1.20.1250.20">
    <property type="entry name" value="MFS general substrate transporter like domains"/>
    <property type="match status" value="2"/>
</dbReference>
<dbReference type="GO" id="GO:0000064">
    <property type="term" value="F:L-ornithine transmembrane transporter activity"/>
    <property type="evidence" value="ECO:0007669"/>
    <property type="project" value="TreeGrafter"/>
</dbReference>
<evidence type="ECO:0000256" key="7">
    <source>
        <dbReference type="ARBA" id="ARBA00023128"/>
    </source>
</evidence>
<comment type="subcellular location">
    <subcellularLocation>
        <location evidence="1">Mitochondrion membrane</location>
        <topology evidence="1">Multi-pass membrane protein</topology>
    </subcellularLocation>
</comment>
<dbReference type="InterPro" id="IPR010658">
    <property type="entry name" value="Nodulin-like"/>
</dbReference>
<keyword evidence="6 10" id="KW-1133">Transmembrane helix</keyword>